<keyword evidence="4" id="KW-1185">Reference proteome</keyword>
<reference evidence="3" key="1">
    <citation type="submission" date="2023-07" db="EMBL/GenBank/DDBJ databases">
        <title>draft genome sequence of fig (Ficus carica).</title>
        <authorList>
            <person name="Takahashi T."/>
            <person name="Nishimura K."/>
        </authorList>
    </citation>
    <scope>NUCLEOTIDE SEQUENCE</scope>
</reference>
<name>A0AA87Z1D2_FICCA</name>
<dbReference type="InterPro" id="IPR050148">
    <property type="entry name" value="Terpene_synthase-like"/>
</dbReference>
<evidence type="ECO:0000313" key="3">
    <source>
        <dbReference type="EMBL" id="GMN26657.1"/>
    </source>
</evidence>
<dbReference type="Gene3D" id="1.10.600.10">
    <property type="entry name" value="Farnesyl Diphosphate Synthase"/>
    <property type="match status" value="2"/>
</dbReference>
<dbReference type="InterPro" id="IPR008949">
    <property type="entry name" value="Isoprenoid_synthase_dom_sf"/>
</dbReference>
<comment type="caution">
    <text evidence="3">The sequence shown here is derived from an EMBL/GenBank/DDBJ whole genome shotgun (WGS) entry which is preliminary data.</text>
</comment>
<proteinExistence type="predicted"/>
<dbReference type="GO" id="GO:0000287">
    <property type="term" value="F:magnesium ion binding"/>
    <property type="evidence" value="ECO:0007669"/>
    <property type="project" value="InterPro"/>
</dbReference>
<organism evidence="3 4">
    <name type="scientific">Ficus carica</name>
    <name type="common">Common fig</name>
    <dbReference type="NCBI Taxonomy" id="3494"/>
    <lineage>
        <taxon>Eukaryota</taxon>
        <taxon>Viridiplantae</taxon>
        <taxon>Streptophyta</taxon>
        <taxon>Embryophyta</taxon>
        <taxon>Tracheophyta</taxon>
        <taxon>Spermatophyta</taxon>
        <taxon>Magnoliopsida</taxon>
        <taxon>eudicotyledons</taxon>
        <taxon>Gunneridae</taxon>
        <taxon>Pentapetalae</taxon>
        <taxon>rosids</taxon>
        <taxon>fabids</taxon>
        <taxon>Rosales</taxon>
        <taxon>Moraceae</taxon>
        <taxon>Ficeae</taxon>
        <taxon>Ficus</taxon>
    </lineage>
</organism>
<feature type="domain" description="Terpene synthase metal-binding" evidence="2">
    <location>
        <begin position="1"/>
        <end position="44"/>
    </location>
</feature>
<dbReference type="EMBL" id="BTGU01001626">
    <property type="protein sequence ID" value="GMN26657.1"/>
    <property type="molecule type" value="Genomic_DNA"/>
</dbReference>
<dbReference type="SUPFAM" id="SSF48576">
    <property type="entry name" value="Terpenoid synthases"/>
    <property type="match status" value="1"/>
</dbReference>
<dbReference type="Pfam" id="PF03936">
    <property type="entry name" value="Terpene_synth_C"/>
    <property type="match status" value="1"/>
</dbReference>
<evidence type="ECO:0000313" key="4">
    <source>
        <dbReference type="Proteomes" id="UP001187192"/>
    </source>
</evidence>
<dbReference type="InterPro" id="IPR005630">
    <property type="entry name" value="Terpene_synthase_metal-bd"/>
</dbReference>
<keyword evidence="1" id="KW-0479">Metal-binding</keyword>
<dbReference type="PANTHER" id="PTHR31225">
    <property type="entry name" value="OS04G0344100 PROTEIN-RELATED"/>
    <property type="match status" value="1"/>
</dbReference>
<accession>A0AA87Z1D2</accession>
<dbReference type="GO" id="GO:0016114">
    <property type="term" value="P:terpenoid biosynthetic process"/>
    <property type="evidence" value="ECO:0007669"/>
    <property type="project" value="InterPro"/>
</dbReference>
<dbReference type="Pfam" id="PF19086">
    <property type="entry name" value="Terpene_syn_C_2"/>
    <property type="match status" value="1"/>
</dbReference>
<evidence type="ECO:0000259" key="2">
    <source>
        <dbReference type="Pfam" id="PF03936"/>
    </source>
</evidence>
<dbReference type="GO" id="GO:0010333">
    <property type="term" value="F:terpene synthase activity"/>
    <property type="evidence" value="ECO:0007669"/>
    <property type="project" value="InterPro"/>
</dbReference>
<sequence length="143" mass="16837">MYDVHGTLKELELFTDVLARWDVDTAMDQLPNYMKICFFALHNYHELRRGDVPKAVECYMQESGVSEEEAREHINFLIREEWKKMNEEQVAKSPFSEMFIESAVINLARMTFFMYLGRDGYGAQENHKTKDAIFSLLVHHIPL</sequence>
<dbReference type="AlphaFoldDB" id="A0AA87Z1D2"/>
<gene>
    <name evidence="3" type="ORF">TIFTF001_040889</name>
</gene>
<dbReference type="Proteomes" id="UP001187192">
    <property type="component" value="Unassembled WGS sequence"/>
</dbReference>
<evidence type="ECO:0000256" key="1">
    <source>
        <dbReference type="ARBA" id="ARBA00022723"/>
    </source>
</evidence>
<protein>
    <recommendedName>
        <fullName evidence="2">Terpene synthase metal-binding domain-containing protein</fullName>
    </recommendedName>
</protein>